<keyword evidence="8 9" id="KW-0472">Membrane</keyword>
<dbReference type="GO" id="GO:0005304">
    <property type="term" value="F:L-valine transmembrane transporter activity"/>
    <property type="evidence" value="ECO:0007669"/>
    <property type="project" value="TreeGrafter"/>
</dbReference>
<feature type="transmembrane region" description="Helical" evidence="9">
    <location>
        <begin position="238"/>
        <end position="263"/>
    </location>
</feature>
<evidence type="ECO:0000313" key="11">
    <source>
        <dbReference type="Proteomes" id="UP000065220"/>
    </source>
</evidence>
<name>A0A109W375_ACTRD</name>
<comment type="similarity">
    <text evidence="2">Belongs to the branched chain amino acid transporter family.</text>
</comment>
<sequence length="467" mass="47319">MTSHTHAARPGRTSHGGTLTTGLMLFALFFGAGNLIFPPVLGASAGDHLPAVLAGFLATGVLLPLLAVIAVCTSGEGILGLARRVGPRFGVVMPLAVYLALGPLYAAPRVATVSYELATRPVLALLGVDPGGWALPVHSLVFYGLTIAVALSPTGLADRIGRWLTPALLVLLAVLCAVTIHGQAVVDRAPVPEYAASPVDTGLTQGYLTMDVLAASVFGIVVISALREQGRSSQGEVARSASLAGLLAAVLLAAVYVGLALIGRRTPGSDPSDGTALLRTASQASLGSTGVVVFAAIVVLACLTTSVGLLSSWAGYASTAWPRTGYRPQLLGATAVSFALALLGLQTILTIVSPLTLLLYPVAITLVAVTLVDAAAPGHLCTTYVWPVVCAGFLGAVSALSDLGLHAPSDLLAATGLWNDQTGWIVPTLVVGAVALVVDVRAGRWSTPASDLSGADGDVARAVAGMD</sequence>
<evidence type="ECO:0000256" key="3">
    <source>
        <dbReference type="ARBA" id="ARBA00022448"/>
    </source>
</evidence>
<dbReference type="GO" id="GO:0015188">
    <property type="term" value="F:L-isoleucine transmembrane transporter activity"/>
    <property type="evidence" value="ECO:0007669"/>
    <property type="project" value="TreeGrafter"/>
</dbReference>
<evidence type="ECO:0000256" key="6">
    <source>
        <dbReference type="ARBA" id="ARBA00022970"/>
    </source>
</evidence>
<dbReference type="PANTHER" id="PTHR30588">
    <property type="entry name" value="BRANCHED-CHAIN AMINO ACID TRANSPORT SYSTEM 2 CARRIER PROTEIN"/>
    <property type="match status" value="1"/>
</dbReference>
<comment type="subcellular location">
    <subcellularLocation>
        <location evidence="1">Cell membrane</location>
        <topology evidence="1">Multi-pass membrane protein</topology>
    </subcellularLocation>
</comment>
<keyword evidence="7 9" id="KW-1133">Transmembrane helix</keyword>
<feature type="transmembrane region" description="Helical" evidence="9">
    <location>
        <begin position="283"/>
        <end position="310"/>
    </location>
</feature>
<evidence type="ECO:0000256" key="5">
    <source>
        <dbReference type="ARBA" id="ARBA00022692"/>
    </source>
</evidence>
<feature type="transmembrane region" description="Helical" evidence="9">
    <location>
        <begin position="383"/>
        <end position="401"/>
    </location>
</feature>
<dbReference type="OrthoDB" id="9783920at2"/>
<keyword evidence="6" id="KW-0029">Amino-acid transport</keyword>
<feature type="transmembrane region" description="Helical" evidence="9">
    <location>
        <begin position="330"/>
        <end position="352"/>
    </location>
</feature>
<feature type="transmembrane region" description="Helical" evidence="9">
    <location>
        <begin position="206"/>
        <end position="226"/>
    </location>
</feature>
<dbReference type="GO" id="GO:0005886">
    <property type="term" value="C:plasma membrane"/>
    <property type="evidence" value="ECO:0007669"/>
    <property type="project" value="UniProtKB-SubCell"/>
</dbReference>
<keyword evidence="4" id="KW-1003">Cell membrane</keyword>
<dbReference type="GO" id="GO:0015190">
    <property type="term" value="F:L-leucine transmembrane transporter activity"/>
    <property type="evidence" value="ECO:0007669"/>
    <property type="project" value="TreeGrafter"/>
</dbReference>
<gene>
    <name evidence="10" type="ORF">AXF14_12620</name>
</gene>
<dbReference type="GO" id="GO:0015820">
    <property type="term" value="P:L-leucine transport"/>
    <property type="evidence" value="ECO:0007669"/>
    <property type="project" value="TreeGrafter"/>
</dbReference>
<keyword evidence="3" id="KW-0813">Transport</keyword>
<feature type="transmembrane region" description="Helical" evidence="9">
    <location>
        <begin position="358"/>
        <end position="376"/>
    </location>
</feature>
<dbReference type="Gene3D" id="1.10.4160.10">
    <property type="entry name" value="Hydantoin permease"/>
    <property type="match status" value="1"/>
</dbReference>
<dbReference type="GO" id="GO:0015818">
    <property type="term" value="P:isoleucine transport"/>
    <property type="evidence" value="ECO:0007669"/>
    <property type="project" value="TreeGrafter"/>
</dbReference>
<dbReference type="InterPro" id="IPR004685">
    <property type="entry name" value="Brnchd-chn_aa_trnsp_Livcs"/>
</dbReference>
<feature type="transmembrane region" description="Helical" evidence="9">
    <location>
        <begin position="21"/>
        <end position="41"/>
    </location>
</feature>
<evidence type="ECO:0000256" key="4">
    <source>
        <dbReference type="ARBA" id="ARBA00022475"/>
    </source>
</evidence>
<feature type="transmembrane region" description="Helical" evidence="9">
    <location>
        <begin position="421"/>
        <end position="438"/>
    </location>
</feature>
<feature type="transmembrane region" description="Helical" evidence="9">
    <location>
        <begin position="163"/>
        <end position="186"/>
    </location>
</feature>
<dbReference type="Proteomes" id="UP000065220">
    <property type="component" value="Chromosome"/>
</dbReference>
<feature type="transmembrane region" description="Helical" evidence="9">
    <location>
        <begin position="85"/>
        <end position="106"/>
    </location>
</feature>
<evidence type="ECO:0000256" key="9">
    <source>
        <dbReference type="SAM" id="Phobius"/>
    </source>
</evidence>
<dbReference type="Pfam" id="PF05525">
    <property type="entry name" value="Branch_AA_trans"/>
    <property type="match status" value="1"/>
</dbReference>
<organism evidence="10 11">
    <name type="scientific">Actinomyces radicidentis</name>
    <dbReference type="NCBI Taxonomy" id="111015"/>
    <lineage>
        <taxon>Bacteria</taxon>
        <taxon>Bacillati</taxon>
        <taxon>Actinomycetota</taxon>
        <taxon>Actinomycetes</taxon>
        <taxon>Actinomycetales</taxon>
        <taxon>Actinomycetaceae</taxon>
        <taxon>Actinomyces</taxon>
    </lineage>
</organism>
<dbReference type="NCBIfam" id="TIGR00796">
    <property type="entry name" value="livcs"/>
    <property type="match status" value="1"/>
</dbReference>
<dbReference type="AlphaFoldDB" id="A0A109W375"/>
<protein>
    <submittedName>
        <fullName evidence="10">Branched-chain amino acid ABC transporter substrate-binding protein</fullName>
    </submittedName>
</protein>
<proteinExistence type="inferred from homology"/>
<keyword evidence="5 9" id="KW-0812">Transmembrane</keyword>
<feature type="transmembrane region" description="Helical" evidence="9">
    <location>
        <begin position="53"/>
        <end position="73"/>
    </location>
</feature>
<accession>A0A109W375</accession>
<dbReference type="PANTHER" id="PTHR30588:SF0">
    <property type="entry name" value="BRANCHED-CHAIN AMINO ACID PERMEASE BRNQ"/>
    <property type="match status" value="1"/>
</dbReference>
<evidence type="ECO:0000256" key="1">
    <source>
        <dbReference type="ARBA" id="ARBA00004651"/>
    </source>
</evidence>
<dbReference type="EMBL" id="CP014228">
    <property type="protein sequence ID" value="AMD88264.1"/>
    <property type="molecule type" value="Genomic_DNA"/>
</dbReference>
<evidence type="ECO:0000256" key="8">
    <source>
        <dbReference type="ARBA" id="ARBA00023136"/>
    </source>
</evidence>
<evidence type="ECO:0000256" key="2">
    <source>
        <dbReference type="ARBA" id="ARBA00008540"/>
    </source>
</evidence>
<reference evidence="11" key="1">
    <citation type="submission" date="2016-02" db="EMBL/GenBank/DDBJ databases">
        <authorList>
            <person name="Holder M.E."/>
            <person name="Ajami N.J."/>
            <person name="Petrosino J.F."/>
        </authorList>
    </citation>
    <scope>NUCLEOTIDE SEQUENCE [LARGE SCALE GENOMIC DNA]</scope>
    <source>
        <strain evidence="11">CCUG 36733</strain>
    </source>
</reference>
<dbReference type="STRING" id="111015.AXF14_12620"/>
<evidence type="ECO:0000256" key="7">
    <source>
        <dbReference type="ARBA" id="ARBA00022989"/>
    </source>
</evidence>
<evidence type="ECO:0000313" key="10">
    <source>
        <dbReference type="EMBL" id="AMD88264.1"/>
    </source>
</evidence>
<keyword evidence="11" id="KW-1185">Reference proteome</keyword>
<dbReference type="KEGG" id="ard:AXF14_12620"/>
<feature type="transmembrane region" description="Helical" evidence="9">
    <location>
        <begin position="133"/>
        <end position="151"/>
    </location>
</feature>
<dbReference type="RefSeq" id="WP_067943724.1">
    <property type="nucleotide sequence ID" value="NZ_CP014228.1"/>
</dbReference>